<comment type="caution">
    <text evidence="2">The sequence shown here is derived from an EMBL/GenBank/DDBJ whole genome shotgun (WGS) entry which is preliminary data.</text>
</comment>
<proteinExistence type="predicted"/>
<reference evidence="2 3" key="1">
    <citation type="submission" date="2020-08" db="EMBL/GenBank/DDBJ databases">
        <title>Genomic Encyclopedia of Type Strains, Phase IV (KMG-IV): sequencing the most valuable type-strain genomes for metagenomic binning, comparative biology and taxonomic classification.</title>
        <authorList>
            <person name="Goeker M."/>
        </authorList>
    </citation>
    <scope>NUCLEOTIDE SEQUENCE [LARGE SCALE GENOMIC DNA]</scope>
    <source>
        <strain evidence="2 3">DSM 22975</strain>
    </source>
</reference>
<gene>
    <name evidence="2" type="ORF">HNR75_000979</name>
</gene>
<name>A0A841GBW1_9GAMM</name>
<keyword evidence="3" id="KW-1185">Reference proteome</keyword>
<dbReference type="Pfam" id="PF18135">
    <property type="entry name" value="Type_ISP_C"/>
    <property type="match status" value="1"/>
</dbReference>
<organism evidence="2 3">
    <name type="scientific">Tolumonas osonensis</name>
    <dbReference type="NCBI Taxonomy" id="675874"/>
    <lineage>
        <taxon>Bacteria</taxon>
        <taxon>Pseudomonadati</taxon>
        <taxon>Pseudomonadota</taxon>
        <taxon>Gammaproteobacteria</taxon>
        <taxon>Aeromonadales</taxon>
        <taxon>Aeromonadaceae</taxon>
        <taxon>Tolumonas</taxon>
    </lineage>
</organism>
<keyword evidence="2" id="KW-0378">Hydrolase</keyword>
<dbReference type="Proteomes" id="UP000585721">
    <property type="component" value="Unassembled WGS sequence"/>
</dbReference>
<dbReference type="GO" id="GO:0004386">
    <property type="term" value="F:helicase activity"/>
    <property type="evidence" value="ECO:0007669"/>
    <property type="project" value="UniProtKB-KW"/>
</dbReference>
<protein>
    <submittedName>
        <fullName evidence="2">Putative helicase</fullName>
    </submittedName>
</protein>
<dbReference type="InterPro" id="IPR041635">
    <property type="entry name" value="Type_ISP_LLaBIII_C"/>
</dbReference>
<keyword evidence="2" id="KW-0547">Nucleotide-binding</keyword>
<evidence type="ECO:0000313" key="3">
    <source>
        <dbReference type="Proteomes" id="UP000585721"/>
    </source>
</evidence>
<accession>A0A841GBW1</accession>
<dbReference type="EMBL" id="JACHGR010000003">
    <property type="protein sequence ID" value="MBB6055097.1"/>
    <property type="molecule type" value="Genomic_DNA"/>
</dbReference>
<sequence>MNDKSTIIYNGRITIKNIPSDAYLYVVNGKPAIDWVMERQYVKTDTDSGIESDANVWATKIVKMASQLLL</sequence>
<evidence type="ECO:0000259" key="1">
    <source>
        <dbReference type="Pfam" id="PF18135"/>
    </source>
</evidence>
<dbReference type="AlphaFoldDB" id="A0A841GBW1"/>
<evidence type="ECO:0000313" key="2">
    <source>
        <dbReference type="EMBL" id="MBB6055097.1"/>
    </source>
</evidence>
<keyword evidence="2" id="KW-0347">Helicase</keyword>
<feature type="domain" description="Type ISP restriction-modification enzyme LLaBIII C-terminal specificity" evidence="1">
    <location>
        <begin position="2"/>
        <end position="59"/>
    </location>
</feature>
<keyword evidence="2" id="KW-0067">ATP-binding</keyword>